<evidence type="ECO:0000259" key="11">
    <source>
        <dbReference type="PROSITE" id="PS51204"/>
    </source>
</evidence>
<evidence type="ECO:0000256" key="4">
    <source>
        <dbReference type="ARBA" id="ARBA00022853"/>
    </source>
</evidence>
<dbReference type="OrthoDB" id="5364245at2759"/>
<dbReference type="GO" id="GO:0003682">
    <property type="term" value="F:chromatin binding"/>
    <property type="evidence" value="ECO:0007669"/>
    <property type="project" value="TreeGrafter"/>
</dbReference>
<proteinExistence type="inferred from homology"/>
<dbReference type="InterPro" id="IPR001005">
    <property type="entry name" value="SANT/Myb"/>
</dbReference>
<feature type="region of interest" description="Disordered" evidence="9">
    <location>
        <begin position="1209"/>
        <end position="1385"/>
    </location>
</feature>
<dbReference type="SMART" id="SM00573">
    <property type="entry name" value="HSA"/>
    <property type="match status" value="1"/>
</dbReference>
<evidence type="ECO:0000256" key="1">
    <source>
        <dbReference type="ARBA" id="ARBA00004123"/>
    </source>
</evidence>
<evidence type="ECO:0000259" key="10">
    <source>
        <dbReference type="PROSITE" id="PS50090"/>
    </source>
</evidence>
<feature type="region of interest" description="Disordered" evidence="9">
    <location>
        <begin position="693"/>
        <end position="736"/>
    </location>
</feature>
<dbReference type="InterPro" id="IPR014012">
    <property type="entry name" value="HSA_dom"/>
</dbReference>
<evidence type="ECO:0000256" key="3">
    <source>
        <dbReference type="ARBA" id="ARBA00022763"/>
    </source>
</evidence>
<evidence type="ECO:0000313" key="12">
    <source>
        <dbReference type="EMBL" id="KAF2149769.1"/>
    </source>
</evidence>
<feature type="compositionally biased region" description="Low complexity" evidence="9">
    <location>
        <begin position="969"/>
        <end position="1027"/>
    </location>
</feature>
<keyword evidence="4" id="KW-0156">Chromatin regulator</keyword>
<dbReference type="Gene3D" id="1.10.10.60">
    <property type="entry name" value="Homeodomain-like"/>
    <property type="match status" value="1"/>
</dbReference>
<evidence type="ECO:0000256" key="9">
    <source>
        <dbReference type="SAM" id="MobiDB-lite"/>
    </source>
</evidence>
<dbReference type="GO" id="GO:0006281">
    <property type="term" value="P:DNA repair"/>
    <property type="evidence" value="ECO:0007669"/>
    <property type="project" value="UniProtKB-KW"/>
</dbReference>
<dbReference type="PANTHER" id="PTHR46459">
    <property type="entry name" value="E1A-BINDING PROTEIN P400-RELATED"/>
    <property type="match status" value="1"/>
</dbReference>
<evidence type="ECO:0000256" key="6">
    <source>
        <dbReference type="ARBA" id="ARBA00023242"/>
    </source>
</evidence>
<feature type="compositionally biased region" description="Polar residues" evidence="9">
    <location>
        <begin position="1232"/>
        <end position="1247"/>
    </location>
</feature>
<gene>
    <name evidence="12" type="ORF">K461DRAFT_296195</name>
</gene>
<keyword evidence="13" id="KW-1185">Reference proteome</keyword>
<feature type="compositionally biased region" description="Basic and acidic residues" evidence="9">
    <location>
        <begin position="910"/>
        <end position="922"/>
    </location>
</feature>
<feature type="compositionally biased region" description="Polar residues" evidence="9">
    <location>
        <begin position="325"/>
        <end position="343"/>
    </location>
</feature>
<feature type="region of interest" description="Disordered" evidence="9">
    <location>
        <begin position="558"/>
        <end position="583"/>
    </location>
</feature>
<feature type="region of interest" description="Disordered" evidence="9">
    <location>
        <begin position="128"/>
        <end position="165"/>
    </location>
</feature>
<name>A0A9P4IVW5_9PEZI</name>
<organism evidence="12 13">
    <name type="scientific">Myriangium duriaei CBS 260.36</name>
    <dbReference type="NCBI Taxonomy" id="1168546"/>
    <lineage>
        <taxon>Eukaryota</taxon>
        <taxon>Fungi</taxon>
        <taxon>Dikarya</taxon>
        <taxon>Ascomycota</taxon>
        <taxon>Pezizomycotina</taxon>
        <taxon>Dothideomycetes</taxon>
        <taxon>Dothideomycetidae</taxon>
        <taxon>Myriangiales</taxon>
        <taxon>Myriangiaceae</taxon>
        <taxon>Myriangium</taxon>
    </lineage>
</organism>
<feature type="domain" description="HSA" evidence="11">
    <location>
        <begin position="499"/>
        <end position="574"/>
    </location>
</feature>
<feature type="compositionally biased region" description="Polar residues" evidence="9">
    <location>
        <begin position="1346"/>
        <end position="1356"/>
    </location>
</feature>
<dbReference type="SMART" id="SM00717">
    <property type="entry name" value="SANT"/>
    <property type="match status" value="1"/>
</dbReference>
<evidence type="ECO:0000256" key="2">
    <source>
        <dbReference type="ARBA" id="ARBA00008913"/>
    </source>
</evidence>
<feature type="compositionally biased region" description="Low complexity" evidence="9">
    <location>
        <begin position="1330"/>
        <end position="1345"/>
    </location>
</feature>
<dbReference type="GO" id="GO:0005634">
    <property type="term" value="C:nucleus"/>
    <property type="evidence" value="ECO:0007669"/>
    <property type="project" value="UniProtKB-SubCell"/>
</dbReference>
<comment type="subcellular location">
    <subcellularLocation>
        <location evidence="1">Nucleus</location>
    </subcellularLocation>
</comment>
<feature type="compositionally biased region" description="Polar residues" evidence="9">
    <location>
        <begin position="726"/>
        <end position="736"/>
    </location>
</feature>
<comment type="caution">
    <text evidence="12">The sequence shown here is derived from an EMBL/GenBank/DDBJ whole genome shotgun (WGS) entry which is preliminary data.</text>
</comment>
<evidence type="ECO:0000256" key="5">
    <source>
        <dbReference type="ARBA" id="ARBA00023204"/>
    </source>
</evidence>
<dbReference type="Pfam" id="PF13921">
    <property type="entry name" value="Myb_DNA-bind_6"/>
    <property type="match status" value="1"/>
</dbReference>
<reference evidence="12" key="1">
    <citation type="journal article" date="2020" name="Stud. Mycol.">
        <title>101 Dothideomycetes genomes: a test case for predicting lifestyles and emergence of pathogens.</title>
        <authorList>
            <person name="Haridas S."/>
            <person name="Albert R."/>
            <person name="Binder M."/>
            <person name="Bloem J."/>
            <person name="Labutti K."/>
            <person name="Salamov A."/>
            <person name="Andreopoulos B."/>
            <person name="Baker S."/>
            <person name="Barry K."/>
            <person name="Bills G."/>
            <person name="Bluhm B."/>
            <person name="Cannon C."/>
            <person name="Castanera R."/>
            <person name="Culley D."/>
            <person name="Daum C."/>
            <person name="Ezra D."/>
            <person name="Gonzalez J."/>
            <person name="Henrissat B."/>
            <person name="Kuo A."/>
            <person name="Liang C."/>
            <person name="Lipzen A."/>
            <person name="Lutzoni F."/>
            <person name="Magnuson J."/>
            <person name="Mondo S."/>
            <person name="Nolan M."/>
            <person name="Ohm R."/>
            <person name="Pangilinan J."/>
            <person name="Park H.-J."/>
            <person name="Ramirez L."/>
            <person name="Alfaro M."/>
            <person name="Sun H."/>
            <person name="Tritt A."/>
            <person name="Yoshinaga Y."/>
            <person name="Zwiers L.-H."/>
            <person name="Turgeon B."/>
            <person name="Goodwin S."/>
            <person name="Spatafora J."/>
            <person name="Crous P."/>
            <person name="Grigoriev I."/>
        </authorList>
    </citation>
    <scope>NUCLEOTIDE SEQUENCE</scope>
    <source>
        <strain evidence="12">CBS 260.36</strain>
    </source>
</reference>
<keyword evidence="3" id="KW-0227">DNA damage</keyword>
<keyword evidence="5" id="KW-0234">DNA repair</keyword>
<feature type="domain" description="Myb-like" evidence="10">
    <location>
        <begin position="780"/>
        <end position="834"/>
    </location>
</feature>
<feature type="region of interest" description="Disordered" evidence="9">
    <location>
        <begin position="199"/>
        <end position="402"/>
    </location>
</feature>
<dbReference type="PROSITE" id="PS50090">
    <property type="entry name" value="MYB_LIKE"/>
    <property type="match status" value="1"/>
</dbReference>
<feature type="region of interest" description="Disordered" evidence="9">
    <location>
        <begin position="103"/>
        <end position="122"/>
    </location>
</feature>
<feature type="compositionally biased region" description="Basic and acidic residues" evidence="9">
    <location>
        <begin position="237"/>
        <end position="255"/>
    </location>
</feature>
<dbReference type="CDD" id="cd00167">
    <property type="entry name" value="SANT"/>
    <property type="match status" value="1"/>
</dbReference>
<dbReference type="PANTHER" id="PTHR46459:SF1">
    <property type="entry name" value="E1A-BINDING PROTEIN P400"/>
    <property type="match status" value="1"/>
</dbReference>
<feature type="compositionally biased region" description="Basic and acidic residues" evidence="9">
    <location>
        <begin position="949"/>
        <end position="968"/>
    </location>
</feature>
<dbReference type="PROSITE" id="PS51204">
    <property type="entry name" value="HSA"/>
    <property type="match status" value="1"/>
</dbReference>
<feature type="compositionally biased region" description="Basic residues" evidence="9">
    <location>
        <begin position="558"/>
        <end position="567"/>
    </location>
</feature>
<dbReference type="EMBL" id="ML996090">
    <property type="protein sequence ID" value="KAF2149769.1"/>
    <property type="molecule type" value="Genomic_DNA"/>
</dbReference>
<evidence type="ECO:0000313" key="13">
    <source>
        <dbReference type="Proteomes" id="UP000799439"/>
    </source>
</evidence>
<feature type="region of interest" description="Disordered" evidence="9">
    <location>
        <begin position="910"/>
        <end position="1050"/>
    </location>
</feature>
<comment type="similarity">
    <text evidence="2">Belongs to the EAF1 family.</text>
</comment>
<feature type="compositionally biased region" description="Low complexity" evidence="9">
    <location>
        <begin position="1248"/>
        <end position="1299"/>
    </location>
</feature>
<feature type="compositionally biased region" description="Low complexity" evidence="9">
    <location>
        <begin position="1217"/>
        <end position="1231"/>
    </location>
</feature>
<dbReference type="GO" id="GO:0006325">
    <property type="term" value="P:chromatin organization"/>
    <property type="evidence" value="ECO:0007669"/>
    <property type="project" value="UniProtKB-KW"/>
</dbReference>
<comment type="function">
    <text evidence="7">Component of the NuA4 histone acetyltransferase complex which is involved in transcriptional activation of selected genes principally by acetylation of nucleosomal histone H4 and H2A. The NuA4 complex is also involved in DNA repair.</text>
</comment>
<dbReference type="GO" id="GO:0035267">
    <property type="term" value="C:NuA4 histone acetyltransferase complex"/>
    <property type="evidence" value="ECO:0007669"/>
    <property type="project" value="TreeGrafter"/>
</dbReference>
<keyword evidence="6" id="KW-0539">Nucleus</keyword>
<evidence type="ECO:0000256" key="7">
    <source>
        <dbReference type="ARBA" id="ARBA00025178"/>
    </source>
</evidence>
<feature type="compositionally biased region" description="Polar residues" evidence="9">
    <location>
        <begin position="937"/>
        <end position="947"/>
    </location>
</feature>
<feature type="compositionally biased region" description="Low complexity" evidence="9">
    <location>
        <begin position="369"/>
        <end position="378"/>
    </location>
</feature>
<protein>
    <recommendedName>
        <fullName evidence="8">Vacuolar import and degradation protein 21</fullName>
    </recommendedName>
</protein>
<evidence type="ECO:0000256" key="8">
    <source>
        <dbReference type="ARBA" id="ARBA00029670"/>
    </source>
</evidence>
<accession>A0A9P4IVW5</accession>
<dbReference type="Proteomes" id="UP000799439">
    <property type="component" value="Unassembled WGS sequence"/>
</dbReference>
<dbReference type="Pfam" id="PF07529">
    <property type="entry name" value="HSA"/>
    <property type="match status" value="1"/>
</dbReference>
<feature type="compositionally biased region" description="Polar residues" evidence="9">
    <location>
        <begin position="1300"/>
        <end position="1315"/>
    </location>
</feature>
<dbReference type="InterPro" id="IPR009057">
    <property type="entry name" value="Homeodomain-like_sf"/>
</dbReference>
<dbReference type="SUPFAM" id="SSF46689">
    <property type="entry name" value="Homeodomain-like"/>
    <property type="match status" value="1"/>
</dbReference>
<sequence>MSIQVLRDGLLTQRRNDRDASIRRRSSRLRALNAVTQALTSRVGLPHALYSDFDSTAPDPEEVALLAQHDLLKGGNYFSDSSFPISLEAVKNALANSFASVKTTSKSAQPAADDDDATILSDPVAPESTAATGREDAAHRPQSADGSTRGQDPEPTSVDTQTPVPQVDTAKQAQMENITSSPSKSAEISEVVAQLPDAIPATNLNDRSAQNPDSPVSVNAGAELTDVPPSPAAEAAKVVDDAKVLESKSEHRKEDADGDTQIPDASAAPVLDTQSTTEKSDALLPEIVPESPSNGAGVAPKESTILPVDSAPQPSAQAIEPVKSRVTSTPTVDRTQRMQTRVSSGAMRQKSVAEIMQESPRSSTKRKPTVQSTSSQSPKPTPSRALRNPMPAPPPPPKSALTLTTESLDNELMLPFDLEAYSALIGAAEDPNRDYLEPLYRIQAHDPPNGRTLGELLHKASKSISTSDQLVCYRERQDHRILKRVYGLQYANHWSLRQMEPCSEPPAPKTHWDHVIAEAKWMRTDFRQERKEKKILARFFAESCAEWVAANQEDRLHKQVRTRKPQQRKAVLEPAEAPQSPAATHFEAADIKDSADEPVPELVLSGKEDHSSPINDIESPATPQFAIVPDSIFSALNLSEANAHLLESEEFTKVINDLPLYAPFDDDDVTSSGTSNKLVTRAAPSVSKFSKDKLITKASGPSRKRSRYDYESDNDDDEPEGKRARASQNESGLTPEQTDIALFDMEHKHIKDRLRASNTFRPPSEFPMPSEKFYEWRLASQWTWEDDQKLRKLAKDYCFNWSLVSNQMALPSHFHGAADRRTPWECFERWVELETLPNDMRKTVYFRTWAQRLETAARQVDARYQAQLQLHAQNANPTPPPMKRRTMPVRVDRRRTGRYLHIVDAMRKLARKREQQQHKQAEAQKAASMRKQHEPTQTKTTVHTPQEFSRLRHERDLQQQARNERMREAMLAQQKAAQMQRAGQHPNQQALLAAQQQQRQGNPQLAQAQNAQMQGANHSQGQMGSQGQHHHGGVPMQNRNSQLGVPQMGMQGNVPQAQMQASMRSNSAGPNQMSQDQIQRMAMQAQLKGNQMQNMQQMKQYQQQMISPGGNNSMNGMMNGQLNNNQAAMLAAMQSNQNGMNNMQHHGGQMGANGTSPHMPPPNTSQPGKLSSGLVPAINQIKHSLQAAHPQATPQQIEQMANEQMKRHIQTTQARQNAVNAASGNYSNNSNQVAFQQNTNGSHGQQVNHGGQMNNFNNMNGTSSAQYSQMMRQRLMQQQQQQQQQQQSSQQQQVQGQGQNLATASASPRPQQASPANMHVSPAMQHAVPNMNSGMNMNMGANLNGQQRPPSRNTTPGMVRIPSSGGMVSPGIAQGSPRPQMVKQG</sequence>
<feature type="compositionally biased region" description="Polar residues" evidence="9">
    <location>
        <begin position="202"/>
        <end position="217"/>
    </location>
</feature>